<feature type="chain" id="PRO_5039781508" evidence="10">
    <location>
        <begin position="21"/>
        <end position="1057"/>
    </location>
</feature>
<dbReference type="InterPro" id="IPR008969">
    <property type="entry name" value="CarboxyPept-like_regulatory"/>
</dbReference>
<dbReference type="RefSeq" id="WP_005855628.1">
    <property type="nucleotide sequence ID" value="NZ_BQOC01000001.1"/>
</dbReference>
<evidence type="ECO:0000256" key="7">
    <source>
        <dbReference type="ARBA" id="ARBA00023237"/>
    </source>
</evidence>
<dbReference type="Gene3D" id="2.40.170.20">
    <property type="entry name" value="TonB-dependent receptor, beta-barrel domain"/>
    <property type="match status" value="1"/>
</dbReference>
<evidence type="ECO:0000256" key="9">
    <source>
        <dbReference type="RuleBase" id="RU003357"/>
    </source>
</evidence>
<dbReference type="Proteomes" id="UP000501982">
    <property type="component" value="Chromosome"/>
</dbReference>
<dbReference type="NCBIfam" id="TIGR04057">
    <property type="entry name" value="SusC_RagA_signa"/>
    <property type="match status" value="1"/>
</dbReference>
<dbReference type="EMBL" id="CYYK01000014">
    <property type="protein sequence ID" value="CUO94286.1"/>
    <property type="molecule type" value="Genomic_DNA"/>
</dbReference>
<evidence type="ECO:0000313" key="16">
    <source>
        <dbReference type="Proteomes" id="UP000095455"/>
    </source>
</evidence>
<evidence type="ECO:0000313" key="15">
    <source>
        <dbReference type="EMBL" id="QJE27027.1"/>
    </source>
</evidence>
<evidence type="ECO:0000256" key="8">
    <source>
        <dbReference type="PROSITE-ProRule" id="PRU01360"/>
    </source>
</evidence>
<proteinExistence type="inferred from homology"/>
<evidence type="ECO:0000256" key="10">
    <source>
        <dbReference type="SAM" id="SignalP"/>
    </source>
</evidence>
<dbReference type="EMBL" id="CP051672">
    <property type="protein sequence ID" value="QJE27027.1"/>
    <property type="molecule type" value="Genomic_DNA"/>
</dbReference>
<reference evidence="14 17" key="2">
    <citation type="journal article" date="2019" name="Nat. Med.">
        <title>A library of human gut bacterial isolates paired with longitudinal multiomics data enables mechanistic microbiome research.</title>
        <authorList>
            <person name="Poyet M."/>
            <person name="Groussin M."/>
            <person name="Gibbons S.M."/>
            <person name="Avila-Pacheco J."/>
            <person name="Jiang X."/>
            <person name="Kearney S.M."/>
            <person name="Perrotta A.R."/>
            <person name="Berdy B."/>
            <person name="Zhao S."/>
            <person name="Lieberman T.D."/>
            <person name="Swanson P.K."/>
            <person name="Smith M."/>
            <person name="Roesemann S."/>
            <person name="Alexander J.E."/>
            <person name="Rich S.A."/>
            <person name="Livny J."/>
            <person name="Vlamakis H."/>
            <person name="Clish C."/>
            <person name="Bullock K."/>
            <person name="Deik A."/>
            <person name="Scott J."/>
            <person name="Pierce K.A."/>
            <person name="Xavier R.J."/>
            <person name="Alm E.J."/>
        </authorList>
    </citation>
    <scope>NUCLEOTIDE SEQUENCE [LARGE SCALE GENOMIC DNA]</scope>
    <source>
        <strain evidence="14 17">BIOML-A20</strain>
    </source>
</reference>
<dbReference type="InterPro" id="IPR039426">
    <property type="entry name" value="TonB-dep_rcpt-like"/>
</dbReference>
<keyword evidence="13" id="KW-0675">Receptor</keyword>
<keyword evidence="5 9" id="KW-0798">TonB box</keyword>
<dbReference type="Pfam" id="PF00593">
    <property type="entry name" value="TonB_dep_Rec_b-barrel"/>
    <property type="match status" value="1"/>
</dbReference>
<accession>A0A174J7M5</accession>
<feature type="domain" description="TonB-dependent receptor-like beta-barrel" evidence="11">
    <location>
        <begin position="428"/>
        <end position="800"/>
    </location>
</feature>
<dbReference type="InterPro" id="IPR000531">
    <property type="entry name" value="Beta-barrel_TonB"/>
</dbReference>
<sequence>MNKLTYLLLCLVLGIGLATAQTRKVTGTVISAEDSEPIIGASVIVKGTTTGTVTDFDGVFSLDVPSSAKTLVISYVGMIAREVPVQDVLRVVLQSGTQNLEEVVVTAIGMKKQEKALGYAASTVKSEDLNAAKSGSVMSGLTGKVAGLNITSGGATGSSQKVIVRGISSFSANQPLYVVDGVPIMNDFQGEDSFSNSVDFGNQANDINPEDVESVTVLKGASATALYGSRAANGVIMVTTKRAGAERLSVTYDGSFMGSSVLRVPQTQDRFGQGWGSFGPMENGSWGPVLDGRDHIWGPYSDGSEGLLTPLSKPFSYVKNNLRDFYETGFETNNNVSIRMGNDKLGFVASYGNVKSDGVLPGDADSYARNTISLRGNMKYKRFSAELNLNYVRKDITQAAAGQGDDGATMFSEILQHAVDVDISSMKDYTNPYFNTDNFYTAYAENPYWVLDHNRNKYQDDRVYGKIELAFEIMKGLKAVGRLGGDFTNATQKRWNEKVTFASGSWSELGGKKQQPGTYTERRDKVEQIDATAFLNADYKIGEDIALNGMIGWNLNQQTSSYLKSYLYGLEQPGWFNLANGVDKPMTTTYSDRRRLVGLFAQGEFGYKNFWFVNASIRNDWSSTLPQGNNSFFYGGVNTSLIITDMFEDLKSDYLNFLKVRAAWGQTGNDAPIYRTSSYFTPTQISLGFGDLYLPINNTLGLTEYNRLPSMDLRPEITTEWEFGLTTHLFNNRLDIDAAYYNKSTKDQIISASLAPESRYTSMTRNVGKIANQGVELAVNGIPVRTKDFEWGLGFTFSKNWSEVKELWDDVTEYKLTSSYQVDFVAEVGQPLGVFKVPALATTDDGKVIVDNNGMPTIDASKKEIVGTSTPNFLMGFNTHFTWKGITLSAVLDWRNGGEFYSYTSQLLTFAGNSTYTVFNNREPFVVPNSVKVVNGQYVENDIPIVHWGGASSAVNTYYNNASNYAQYRNWILPKDYLKLREITLSYSLPKAWLKQTPFSMVQVSLIGRNLFMWTPKKNNYVDPEGTNYGNDILSEIGEFGAAPTNRTFGGGIKVVL</sequence>
<dbReference type="InterPro" id="IPR023997">
    <property type="entry name" value="TonB-dep_OMP_SusC/RagA_CS"/>
</dbReference>
<evidence type="ECO:0000313" key="14">
    <source>
        <dbReference type="EMBL" id="MSB75362.1"/>
    </source>
</evidence>
<gene>
    <name evidence="13" type="ORF">ERS852380_03514</name>
    <name evidence="14" type="ORF">GKD70_19045</name>
    <name evidence="15" type="ORF">HHO38_01210</name>
</gene>
<dbReference type="PROSITE" id="PS52016">
    <property type="entry name" value="TONB_DEPENDENT_REC_3"/>
    <property type="match status" value="1"/>
</dbReference>
<dbReference type="Gene3D" id="2.170.130.10">
    <property type="entry name" value="TonB-dependent receptor, plug domain"/>
    <property type="match status" value="1"/>
</dbReference>
<keyword evidence="7 8" id="KW-0998">Cell outer membrane</keyword>
<comment type="similarity">
    <text evidence="8 9">Belongs to the TonB-dependent receptor family.</text>
</comment>
<dbReference type="GO" id="GO:0033214">
    <property type="term" value="P:siderophore-iron import into cell"/>
    <property type="evidence" value="ECO:0007669"/>
    <property type="project" value="TreeGrafter"/>
</dbReference>
<evidence type="ECO:0000259" key="11">
    <source>
        <dbReference type="Pfam" id="PF00593"/>
    </source>
</evidence>
<reference evidence="15 18" key="3">
    <citation type="submission" date="2020-04" db="EMBL/GenBank/DDBJ databases">
        <title>Complete Genomes and Methylome analysis of CBBP consortium that reverse antibiotic-induced susceptibility to vancomycin-resistant Enterococcus faecium infection.</title>
        <authorList>
            <person name="Fomenkov A."/>
            <person name="Zhang Z."/>
            <person name="Pamer E."/>
            <person name="Roberts R.J."/>
        </authorList>
    </citation>
    <scope>NUCLEOTIDE SEQUENCE [LARGE SCALE GENOMIC DNA]</scope>
    <source>
        <strain evidence="18">CBBP</strain>
        <strain evidence="15">CBBP-1</strain>
    </source>
</reference>
<dbReference type="Pfam" id="PF07715">
    <property type="entry name" value="Plug"/>
    <property type="match status" value="1"/>
</dbReference>
<evidence type="ECO:0000256" key="1">
    <source>
        <dbReference type="ARBA" id="ARBA00004571"/>
    </source>
</evidence>
<feature type="signal peptide" evidence="10">
    <location>
        <begin position="1"/>
        <end position="20"/>
    </location>
</feature>
<reference evidence="13 16" key="1">
    <citation type="submission" date="2015-09" db="EMBL/GenBank/DDBJ databases">
        <authorList>
            <consortium name="Pathogen Informatics"/>
        </authorList>
    </citation>
    <scope>NUCLEOTIDE SEQUENCE [LARGE SCALE GENOMIC DNA]</scope>
    <source>
        <strain evidence="13 16">2789STDY5608822</strain>
    </source>
</reference>
<keyword evidence="3 8" id="KW-1134">Transmembrane beta strand</keyword>
<evidence type="ECO:0000313" key="13">
    <source>
        <dbReference type="EMBL" id="CUO94286.1"/>
    </source>
</evidence>
<name>A0A174J7M5_PARDI</name>
<evidence type="ECO:0000256" key="5">
    <source>
        <dbReference type="ARBA" id="ARBA00023077"/>
    </source>
</evidence>
<dbReference type="EMBL" id="WKMO01000022">
    <property type="protein sequence ID" value="MSB75362.1"/>
    <property type="molecule type" value="Genomic_DNA"/>
</dbReference>
<dbReference type="Pfam" id="PF13715">
    <property type="entry name" value="CarbopepD_reg_2"/>
    <property type="match status" value="1"/>
</dbReference>
<evidence type="ECO:0000313" key="17">
    <source>
        <dbReference type="Proteomes" id="UP000441609"/>
    </source>
</evidence>
<dbReference type="OMA" id="INEKYRM"/>
<dbReference type="Proteomes" id="UP000441609">
    <property type="component" value="Unassembled WGS sequence"/>
</dbReference>
<keyword evidence="2 8" id="KW-0813">Transport</keyword>
<dbReference type="InterPro" id="IPR036942">
    <property type="entry name" value="Beta-barrel_TonB_sf"/>
</dbReference>
<organism evidence="13 16">
    <name type="scientific">Parabacteroides distasonis</name>
    <dbReference type="NCBI Taxonomy" id="823"/>
    <lineage>
        <taxon>Bacteria</taxon>
        <taxon>Pseudomonadati</taxon>
        <taxon>Bacteroidota</taxon>
        <taxon>Bacteroidia</taxon>
        <taxon>Bacteroidales</taxon>
        <taxon>Tannerellaceae</taxon>
        <taxon>Parabacteroides</taxon>
    </lineage>
</organism>
<evidence type="ECO:0000256" key="4">
    <source>
        <dbReference type="ARBA" id="ARBA00022692"/>
    </source>
</evidence>
<dbReference type="GO" id="GO:0009279">
    <property type="term" value="C:cell outer membrane"/>
    <property type="evidence" value="ECO:0007669"/>
    <property type="project" value="UniProtKB-SubCell"/>
</dbReference>
<keyword evidence="4 8" id="KW-0812">Transmembrane</keyword>
<dbReference type="InterPro" id="IPR023996">
    <property type="entry name" value="TonB-dep_OMP_SusC/RagA"/>
</dbReference>
<evidence type="ECO:0000256" key="6">
    <source>
        <dbReference type="ARBA" id="ARBA00023136"/>
    </source>
</evidence>
<dbReference type="NCBIfam" id="TIGR04056">
    <property type="entry name" value="OMP_RagA_SusC"/>
    <property type="match status" value="1"/>
</dbReference>
<evidence type="ECO:0000313" key="18">
    <source>
        <dbReference type="Proteomes" id="UP000501982"/>
    </source>
</evidence>
<dbReference type="SUPFAM" id="SSF49464">
    <property type="entry name" value="Carboxypeptidase regulatory domain-like"/>
    <property type="match status" value="1"/>
</dbReference>
<evidence type="ECO:0000256" key="3">
    <source>
        <dbReference type="ARBA" id="ARBA00022452"/>
    </source>
</evidence>
<evidence type="ECO:0000256" key="2">
    <source>
        <dbReference type="ARBA" id="ARBA00022448"/>
    </source>
</evidence>
<evidence type="ECO:0000259" key="12">
    <source>
        <dbReference type="Pfam" id="PF07715"/>
    </source>
</evidence>
<dbReference type="PANTHER" id="PTHR30442">
    <property type="entry name" value="IRON III DICITRATE TRANSPORT PROTEIN FECA"/>
    <property type="match status" value="1"/>
</dbReference>
<dbReference type="Proteomes" id="UP000095455">
    <property type="component" value="Unassembled WGS sequence"/>
</dbReference>
<dbReference type="Gene3D" id="2.60.40.1120">
    <property type="entry name" value="Carboxypeptidase-like, regulatory domain"/>
    <property type="match status" value="1"/>
</dbReference>
<comment type="subcellular location">
    <subcellularLocation>
        <location evidence="1 8">Cell outer membrane</location>
        <topology evidence="1 8">Multi-pass membrane protein</topology>
    </subcellularLocation>
</comment>
<dbReference type="InterPro" id="IPR037066">
    <property type="entry name" value="Plug_dom_sf"/>
</dbReference>
<protein>
    <submittedName>
        <fullName evidence="13">Outer membrane receptor FepA</fullName>
    </submittedName>
    <submittedName>
        <fullName evidence="14">SusC/RagA family TonB-linked outer membrane protein</fullName>
    </submittedName>
</protein>
<dbReference type="PANTHER" id="PTHR30442:SF0">
    <property type="entry name" value="FE(3+) DICITRATE TRANSPORT PROTEIN FECA"/>
    <property type="match status" value="1"/>
</dbReference>
<dbReference type="AlphaFoldDB" id="A0A174J7M5"/>
<dbReference type="InterPro" id="IPR012910">
    <property type="entry name" value="Plug_dom"/>
</dbReference>
<keyword evidence="6 8" id="KW-0472">Membrane</keyword>
<dbReference type="SUPFAM" id="SSF56935">
    <property type="entry name" value="Porins"/>
    <property type="match status" value="1"/>
</dbReference>
<keyword evidence="10" id="KW-0732">Signal</keyword>
<feature type="domain" description="TonB-dependent receptor plug" evidence="12">
    <location>
        <begin position="118"/>
        <end position="235"/>
    </location>
</feature>